<dbReference type="Proteomes" id="UP001597297">
    <property type="component" value="Unassembled WGS sequence"/>
</dbReference>
<sequence>MKTARSRLSLLILAFANYASAQEGQLPQVTAAEHAIQSDQPTAEGNAAAQANNPLANTKALNFHNYYIGEFTGLDEYGDQVFVRYAQPFSIGESLWLMRATLPINTYPNGTNHDTGIGDFNAFAAYLFDTGDPALSIGLGPQITAPTATEDNLGSEKWSAGFAHVLFNGKSKKIQYGYLLTWQASFAGEDSRRDVNAGAFQPFTFLQLGGGNYLRSSAVMVYDFESDDYTIPLGLGFGKVIPTDQAVINLFVEPQYSVLDRGDAYPQWQIFTGLNFQF</sequence>
<evidence type="ECO:0000256" key="1">
    <source>
        <dbReference type="SAM" id="SignalP"/>
    </source>
</evidence>
<keyword evidence="3" id="KW-1185">Reference proteome</keyword>
<gene>
    <name evidence="2" type="ORF">ACFSQZ_13965</name>
</gene>
<keyword evidence="1" id="KW-0732">Signal</keyword>
<evidence type="ECO:0008006" key="4">
    <source>
        <dbReference type="Google" id="ProtNLM"/>
    </source>
</evidence>
<evidence type="ECO:0000313" key="3">
    <source>
        <dbReference type="Proteomes" id="UP001597297"/>
    </source>
</evidence>
<dbReference type="RefSeq" id="WP_377093772.1">
    <property type="nucleotide sequence ID" value="NZ_JBHSJM010000001.1"/>
</dbReference>
<reference evidence="3" key="1">
    <citation type="journal article" date="2019" name="Int. J. Syst. Evol. Microbiol.">
        <title>The Global Catalogue of Microorganisms (GCM) 10K type strain sequencing project: providing services to taxonomists for standard genome sequencing and annotation.</title>
        <authorList>
            <consortium name="The Broad Institute Genomics Platform"/>
            <consortium name="The Broad Institute Genome Sequencing Center for Infectious Disease"/>
            <person name="Wu L."/>
            <person name="Ma J."/>
        </authorList>
    </citation>
    <scope>NUCLEOTIDE SEQUENCE [LARGE SCALE GENOMIC DNA]</scope>
    <source>
        <strain evidence="3">JCM 16545</strain>
    </source>
</reference>
<name>A0ABW5E661_9BACT</name>
<organism evidence="2 3">
    <name type="scientific">Rubritalea spongiae</name>
    <dbReference type="NCBI Taxonomy" id="430797"/>
    <lineage>
        <taxon>Bacteria</taxon>
        <taxon>Pseudomonadati</taxon>
        <taxon>Verrucomicrobiota</taxon>
        <taxon>Verrucomicrobiia</taxon>
        <taxon>Verrucomicrobiales</taxon>
        <taxon>Rubritaleaceae</taxon>
        <taxon>Rubritalea</taxon>
    </lineage>
</organism>
<protein>
    <recommendedName>
        <fullName evidence="4">Transporter</fullName>
    </recommendedName>
</protein>
<evidence type="ECO:0000313" key="2">
    <source>
        <dbReference type="EMBL" id="MFD2277573.1"/>
    </source>
</evidence>
<accession>A0ABW5E661</accession>
<feature type="signal peptide" evidence="1">
    <location>
        <begin position="1"/>
        <end position="21"/>
    </location>
</feature>
<proteinExistence type="predicted"/>
<dbReference type="EMBL" id="JBHUJC010000043">
    <property type="protein sequence ID" value="MFD2277573.1"/>
    <property type="molecule type" value="Genomic_DNA"/>
</dbReference>
<comment type="caution">
    <text evidence="2">The sequence shown here is derived from an EMBL/GenBank/DDBJ whole genome shotgun (WGS) entry which is preliminary data.</text>
</comment>
<feature type="chain" id="PRO_5047109156" description="Transporter" evidence="1">
    <location>
        <begin position="22"/>
        <end position="278"/>
    </location>
</feature>